<accession>A0AA39K378</accession>
<organism evidence="1 2">
    <name type="scientific">Armillaria borealis</name>
    <dbReference type="NCBI Taxonomy" id="47425"/>
    <lineage>
        <taxon>Eukaryota</taxon>
        <taxon>Fungi</taxon>
        <taxon>Dikarya</taxon>
        <taxon>Basidiomycota</taxon>
        <taxon>Agaricomycotina</taxon>
        <taxon>Agaricomycetes</taxon>
        <taxon>Agaricomycetidae</taxon>
        <taxon>Agaricales</taxon>
        <taxon>Marasmiineae</taxon>
        <taxon>Physalacriaceae</taxon>
        <taxon>Armillaria</taxon>
    </lineage>
</organism>
<dbReference type="AlphaFoldDB" id="A0AA39K378"/>
<sequence>MIVTLTSSLAAPLLFPSHSHVFSFFYLAGRSGLSIIRLTPSLPVIIDLTPQTRRARTIRLVGLEVDLVQRHRRRNACDKILALSNEVVLQASVGQKKINTSPPPPPTAALANRNDKEACHPYQVGVLRGVPAEALQTIHAQCTVFQRSPPVSLSRNQTHPRKAITNVTLDEMELELTMVPSVMDTKAPTICRPQAHFQLSFPQLCRNDL</sequence>
<protein>
    <submittedName>
        <fullName evidence="1">Uncharacterized protein</fullName>
    </submittedName>
</protein>
<keyword evidence="2" id="KW-1185">Reference proteome</keyword>
<dbReference type="EMBL" id="JAUEPT010000003">
    <property type="protein sequence ID" value="KAK0453685.1"/>
    <property type="molecule type" value="Genomic_DNA"/>
</dbReference>
<gene>
    <name evidence="1" type="ORF">EV421DRAFT_1765818</name>
</gene>
<comment type="caution">
    <text evidence="1">The sequence shown here is derived from an EMBL/GenBank/DDBJ whole genome shotgun (WGS) entry which is preliminary data.</text>
</comment>
<evidence type="ECO:0000313" key="2">
    <source>
        <dbReference type="Proteomes" id="UP001175226"/>
    </source>
</evidence>
<name>A0AA39K378_9AGAR</name>
<dbReference type="Proteomes" id="UP001175226">
    <property type="component" value="Unassembled WGS sequence"/>
</dbReference>
<proteinExistence type="predicted"/>
<evidence type="ECO:0000313" key="1">
    <source>
        <dbReference type="EMBL" id="KAK0453685.1"/>
    </source>
</evidence>
<reference evidence="1" key="1">
    <citation type="submission" date="2023-06" db="EMBL/GenBank/DDBJ databases">
        <authorList>
            <consortium name="Lawrence Berkeley National Laboratory"/>
            <person name="Ahrendt S."/>
            <person name="Sahu N."/>
            <person name="Indic B."/>
            <person name="Wong-Bajracharya J."/>
            <person name="Merenyi Z."/>
            <person name="Ke H.-M."/>
            <person name="Monk M."/>
            <person name="Kocsube S."/>
            <person name="Drula E."/>
            <person name="Lipzen A."/>
            <person name="Balint B."/>
            <person name="Henrissat B."/>
            <person name="Andreopoulos B."/>
            <person name="Martin F.M."/>
            <person name="Harder C.B."/>
            <person name="Rigling D."/>
            <person name="Ford K.L."/>
            <person name="Foster G.D."/>
            <person name="Pangilinan J."/>
            <person name="Papanicolaou A."/>
            <person name="Barry K."/>
            <person name="LaButti K."/>
            <person name="Viragh M."/>
            <person name="Koriabine M."/>
            <person name="Yan M."/>
            <person name="Riley R."/>
            <person name="Champramary S."/>
            <person name="Plett K.L."/>
            <person name="Tsai I.J."/>
            <person name="Slot J."/>
            <person name="Sipos G."/>
            <person name="Plett J."/>
            <person name="Nagy L.G."/>
            <person name="Grigoriev I.V."/>
        </authorList>
    </citation>
    <scope>NUCLEOTIDE SEQUENCE</scope>
    <source>
        <strain evidence="1">FPL87.14</strain>
    </source>
</reference>